<dbReference type="EMBL" id="LT629688">
    <property type="protein sequence ID" value="SDD47203.1"/>
    <property type="molecule type" value="Genomic_DNA"/>
</dbReference>
<sequence>MKSMRARRAPATALALLATGALALSACQAGDLGSADGGGGTASTTITFLTGNEEVDMLIADGLIEGFTAQNPDIAVQVETRPGGGEGDNIVKTRLATGDMPEVFGYNSGSLFQAINPQQNLVPLTDEPFIDGLDPTFTEVVTAGEDVYGAPIGTFRSGGVLYNARIYEELGLEVPTSWDEFMANNAEIKAAGIDPVIQSYQETWTSQLFVLGDFHNVAAESPSFAEDYTANRAKYSEEPAVRGFQHMQEVYEADYLNSDFASTSFAQGLQKLAEGEGVHYPMLTDAVSNIAAAQPDRIDDVGFFALPGDDPAKYGATVWAPNAVYIPTTTEGAELEAAKAFVAFVASEEGCRAQAEAAAPGGPFAVTACELPTDVPRAVQDLIPFFDEGNVTPALEFASPVKGPALEQITVEVGSGIRSAEDGAVLYDEDVQKQAEQLGLPGW</sequence>
<proteinExistence type="predicted"/>
<evidence type="ECO:0000313" key="3">
    <source>
        <dbReference type="Proteomes" id="UP000198546"/>
    </source>
</evidence>
<organism evidence="2 3">
    <name type="scientific">Auraticoccus monumenti</name>
    <dbReference type="NCBI Taxonomy" id="675864"/>
    <lineage>
        <taxon>Bacteria</taxon>
        <taxon>Bacillati</taxon>
        <taxon>Actinomycetota</taxon>
        <taxon>Actinomycetes</taxon>
        <taxon>Propionibacteriales</taxon>
        <taxon>Propionibacteriaceae</taxon>
        <taxon>Auraticoccus</taxon>
    </lineage>
</organism>
<dbReference type="InterPro" id="IPR050490">
    <property type="entry name" value="Bact_solute-bd_prot1"/>
</dbReference>
<feature type="chain" id="PRO_5038772149" evidence="1">
    <location>
        <begin position="30"/>
        <end position="443"/>
    </location>
</feature>
<evidence type="ECO:0000313" key="2">
    <source>
        <dbReference type="EMBL" id="SDD47203.1"/>
    </source>
</evidence>
<accession>A0A1G6V130</accession>
<dbReference type="InterPro" id="IPR006059">
    <property type="entry name" value="SBP"/>
</dbReference>
<protein>
    <submittedName>
        <fullName evidence="2">Carbohydrate ABC transporter substrate-binding protein, CUT1 family</fullName>
    </submittedName>
</protein>
<evidence type="ECO:0000256" key="1">
    <source>
        <dbReference type="SAM" id="SignalP"/>
    </source>
</evidence>
<dbReference type="STRING" id="675864.SAMN04489747_1015"/>
<keyword evidence="1" id="KW-0732">Signal</keyword>
<dbReference type="SUPFAM" id="SSF53850">
    <property type="entry name" value="Periplasmic binding protein-like II"/>
    <property type="match status" value="1"/>
</dbReference>
<dbReference type="PANTHER" id="PTHR43649:SF12">
    <property type="entry name" value="DIACETYLCHITOBIOSE BINDING PROTEIN DASA"/>
    <property type="match status" value="1"/>
</dbReference>
<gene>
    <name evidence="2" type="ORF">SAMN04489747_1015</name>
</gene>
<dbReference type="AlphaFoldDB" id="A0A1G6V130"/>
<name>A0A1G6V130_9ACTN</name>
<dbReference type="Proteomes" id="UP000198546">
    <property type="component" value="Chromosome i"/>
</dbReference>
<dbReference type="Gene3D" id="3.40.190.10">
    <property type="entry name" value="Periplasmic binding protein-like II"/>
    <property type="match status" value="2"/>
</dbReference>
<keyword evidence="3" id="KW-1185">Reference proteome</keyword>
<dbReference type="PANTHER" id="PTHR43649">
    <property type="entry name" value="ARABINOSE-BINDING PROTEIN-RELATED"/>
    <property type="match status" value="1"/>
</dbReference>
<dbReference type="OrthoDB" id="2509690at2"/>
<dbReference type="Pfam" id="PF01547">
    <property type="entry name" value="SBP_bac_1"/>
    <property type="match status" value="1"/>
</dbReference>
<feature type="signal peptide" evidence="1">
    <location>
        <begin position="1"/>
        <end position="29"/>
    </location>
</feature>
<dbReference type="PROSITE" id="PS51257">
    <property type="entry name" value="PROKAR_LIPOPROTEIN"/>
    <property type="match status" value="1"/>
</dbReference>
<reference evidence="2 3" key="1">
    <citation type="submission" date="2016-10" db="EMBL/GenBank/DDBJ databases">
        <authorList>
            <person name="de Groot N.N."/>
        </authorList>
    </citation>
    <scope>NUCLEOTIDE SEQUENCE [LARGE SCALE GENOMIC DNA]</scope>
    <source>
        <strain evidence="2 3">MON 2.2</strain>
    </source>
</reference>